<accession>A0A926XUY9</accession>
<evidence type="ECO:0000313" key="2">
    <source>
        <dbReference type="Proteomes" id="UP000598820"/>
    </source>
</evidence>
<organism evidence="1 2">
    <name type="scientific">Spirosoma profusum</name>
    <dbReference type="NCBI Taxonomy" id="2771354"/>
    <lineage>
        <taxon>Bacteria</taxon>
        <taxon>Pseudomonadati</taxon>
        <taxon>Bacteroidota</taxon>
        <taxon>Cytophagia</taxon>
        <taxon>Cytophagales</taxon>
        <taxon>Cytophagaceae</taxon>
        <taxon>Spirosoma</taxon>
    </lineage>
</organism>
<comment type="caution">
    <text evidence="1">The sequence shown here is derived from an EMBL/GenBank/DDBJ whole genome shotgun (WGS) entry which is preliminary data.</text>
</comment>
<dbReference type="AlphaFoldDB" id="A0A926XUY9"/>
<sequence>MDTTETLTLREEALKSEFTALLENFSAVLLDKLMANERKYGFGEAWKIPDWEEDLQRDMVEHIQKGDPRDTAIYSLFAWYHGWRTAPESKRESGFDKLFKWEDMSLSTLMAVLVKHFDCDDFGVEFYSRPSVASRIWIFIKFKLPERYKGNRERYVSGSTLPIVQRRLIEYLDKIQLSEGRLERKRIAETNQDQVKTDS</sequence>
<name>A0A926XUY9_9BACT</name>
<dbReference type="RefSeq" id="WP_190885978.1">
    <property type="nucleotide sequence ID" value="NZ_JACWZY010000003.1"/>
</dbReference>
<gene>
    <name evidence="1" type="ORF">IC229_05735</name>
</gene>
<proteinExistence type="predicted"/>
<keyword evidence="2" id="KW-1185">Reference proteome</keyword>
<dbReference type="Proteomes" id="UP000598820">
    <property type="component" value="Unassembled WGS sequence"/>
</dbReference>
<dbReference type="EMBL" id="JACWZY010000003">
    <property type="protein sequence ID" value="MBD2700126.1"/>
    <property type="molecule type" value="Genomic_DNA"/>
</dbReference>
<protein>
    <submittedName>
        <fullName evidence="1">Uncharacterized protein</fullName>
    </submittedName>
</protein>
<reference evidence="1" key="1">
    <citation type="submission" date="2020-09" db="EMBL/GenBank/DDBJ databases">
        <authorList>
            <person name="Kim M.K."/>
        </authorList>
    </citation>
    <scope>NUCLEOTIDE SEQUENCE</scope>
    <source>
        <strain evidence="1">BT702</strain>
    </source>
</reference>
<evidence type="ECO:0000313" key="1">
    <source>
        <dbReference type="EMBL" id="MBD2700126.1"/>
    </source>
</evidence>